<dbReference type="AlphaFoldDB" id="A0A1F8F226"/>
<evidence type="ECO:0000313" key="2">
    <source>
        <dbReference type="Proteomes" id="UP000176834"/>
    </source>
</evidence>
<sequence length="197" mass="22222">MGKRIEKALVFAIVLLYPMSLAGVAEAGFYDWLVSKNQPNNLLVSSPIIDGGNTSFNKIFSWDNRKPESIDPIPSIVEEQKEKPKPEFKVTKTYTVRATAYSSTPDQTDNTPCHTATNYNVCTGDKNVIAANFYINGYRVPFGTLVRIPEVYGDKIFVVEDRMNSRYTNNIDIWFPERSLALEFGAKHVTIEIVEES</sequence>
<protein>
    <recommendedName>
        <fullName evidence="3">3D domain-containing protein</fullName>
    </recommendedName>
</protein>
<evidence type="ECO:0008006" key="3">
    <source>
        <dbReference type="Google" id="ProtNLM"/>
    </source>
</evidence>
<accession>A0A1F8F226</accession>
<evidence type="ECO:0000313" key="1">
    <source>
        <dbReference type="EMBL" id="OGN06329.1"/>
    </source>
</evidence>
<proteinExistence type="predicted"/>
<dbReference type="CDD" id="cd22784">
    <property type="entry name" value="DPBB_MltA_YuiC-like"/>
    <property type="match status" value="1"/>
</dbReference>
<organism evidence="1 2">
    <name type="scientific">Candidatus Yanofskybacteria bacterium RIFCSPHIGHO2_02_FULL_38_22b</name>
    <dbReference type="NCBI Taxonomy" id="1802673"/>
    <lineage>
        <taxon>Bacteria</taxon>
        <taxon>Candidatus Yanofskyibacteriota</taxon>
    </lineage>
</organism>
<dbReference type="EMBL" id="MGJN01000020">
    <property type="protein sequence ID" value="OGN06329.1"/>
    <property type="molecule type" value="Genomic_DNA"/>
</dbReference>
<dbReference type="Proteomes" id="UP000176834">
    <property type="component" value="Unassembled WGS sequence"/>
</dbReference>
<name>A0A1F8F226_9BACT</name>
<gene>
    <name evidence="1" type="ORF">A3B86_04425</name>
</gene>
<comment type="caution">
    <text evidence="1">The sequence shown here is derived from an EMBL/GenBank/DDBJ whole genome shotgun (WGS) entry which is preliminary data.</text>
</comment>
<reference evidence="1 2" key="1">
    <citation type="journal article" date="2016" name="Nat. Commun.">
        <title>Thousands of microbial genomes shed light on interconnected biogeochemical processes in an aquifer system.</title>
        <authorList>
            <person name="Anantharaman K."/>
            <person name="Brown C.T."/>
            <person name="Hug L.A."/>
            <person name="Sharon I."/>
            <person name="Castelle C.J."/>
            <person name="Probst A.J."/>
            <person name="Thomas B.C."/>
            <person name="Singh A."/>
            <person name="Wilkins M.J."/>
            <person name="Karaoz U."/>
            <person name="Brodie E.L."/>
            <person name="Williams K.H."/>
            <person name="Hubbard S.S."/>
            <person name="Banfield J.F."/>
        </authorList>
    </citation>
    <scope>NUCLEOTIDE SEQUENCE [LARGE SCALE GENOMIC DNA]</scope>
</reference>